<keyword evidence="3" id="KW-0132">Cell division</keyword>
<evidence type="ECO:0000313" key="10">
    <source>
        <dbReference type="Proteomes" id="UP000827549"/>
    </source>
</evidence>
<dbReference type="InterPro" id="IPR037679">
    <property type="entry name" value="Apc5"/>
</dbReference>
<evidence type="ECO:0000256" key="1">
    <source>
        <dbReference type="ARBA" id="ARBA00007450"/>
    </source>
</evidence>
<keyword evidence="4" id="KW-0498">Mitosis</keyword>
<feature type="region of interest" description="Disordered" evidence="7">
    <location>
        <begin position="387"/>
        <end position="406"/>
    </location>
</feature>
<evidence type="ECO:0000256" key="5">
    <source>
        <dbReference type="ARBA" id="ARBA00022786"/>
    </source>
</evidence>
<dbReference type="GO" id="GO:0031145">
    <property type="term" value="P:anaphase-promoting complex-dependent catabolic process"/>
    <property type="evidence" value="ECO:0007669"/>
    <property type="project" value="TreeGrafter"/>
</dbReference>
<comment type="similarity">
    <text evidence="1">Belongs to the APC5 family.</text>
</comment>
<accession>A0AAF0Y2H3</accession>
<keyword evidence="10" id="KW-1185">Reference proteome</keyword>
<dbReference type="PANTHER" id="PTHR12830:SF9">
    <property type="entry name" value="ANAPHASE-PROMOTING COMPLEX SUBUNIT 5"/>
    <property type="match status" value="1"/>
</dbReference>
<dbReference type="GO" id="GO:0005680">
    <property type="term" value="C:anaphase-promoting complex"/>
    <property type="evidence" value="ECO:0007669"/>
    <property type="project" value="InterPro"/>
</dbReference>
<evidence type="ECO:0000256" key="2">
    <source>
        <dbReference type="ARBA" id="ARBA00016066"/>
    </source>
</evidence>
<dbReference type="GO" id="GO:0051301">
    <property type="term" value="P:cell division"/>
    <property type="evidence" value="ECO:0007669"/>
    <property type="project" value="UniProtKB-KW"/>
</dbReference>
<dbReference type="GeneID" id="87805765"/>
<evidence type="ECO:0000256" key="6">
    <source>
        <dbReference type="ARBA" id="ARBA00023306"/>
    </source>
</evidence>
<dbReference type="EMBL" id="CP086715">
    <property type="protein sequence ID" value="WOO78980.1"/>
    <property type="molecule type" value="Genomic_DNA"/>
</dbReference>
<evidence type="ECO:0000256" key="7">
    <source>
        <dbReference type="SAM" id="MobiDB-lite"/>
    </source>
</evidence>
<keyword evidence="5" id="KW-0833">Ubl conjugation pathway</keyword>
<reference evidence="9" key="1">
    <citation type="submission" date="2023-10" db="EMBL/GenBank/DDBJ databases">
        <authorList>
            <person name="Noh H."/>
        </authorList>
    </citation>
    <scope>NUCLEOTIDE SEQUENCE</scope>
    <source>
        <strain evidence="9">DUCC4014</strain>
    </source>
</reference>
<dbReference type="Pfam" id="PF12862">
    <property type="entry name" value="ANAPC5"/>
    <property type="match status" value="1"/>
</dbReference>
<gene>
    <name evidence="9" type="primary">Anapc5</name>
    <name evidence="9" type="ORF">LOC62_02G002518</name>
</gene>
<dbReference type="GO" id="GO:0070979">
    <property type="term" value="P:protein K11-linked ubiquitination"/>
    <property type="evidence" value="ECO:0007669"/>
    <property type="project" value="TreeGrafter"/>
</dbReference>
<evidence type="ECO:0000256" key="4">
    <source>
        <dbReference type="ARBA" id="ARBA00022776"/>
    </source>
</evidence>
<sequence>MASPNQRSVHLPISRPAPMGKVPDPSVSLHLALAWLLIRATPANDQGVILNIYSMSFVAAILDVIAQEAFEVNPAPGTYATLRATTDALIAREAATVARTNARRRARGQAVSADQEQAELEESWLGAFSSNFEDINNGCSFIDTIEREIRNRISEDSEETLEGVEPLERRSPLGLFFRSMLVSLRRMSFDETAVLSAQVAEWCGIKLGEGSHVPIAWSLLRSAATSDPKSSPALSSVIDHQAAMASGDYSLALTSLMRFYDYQMPSSGRAMHQYALLNLASFHYSTGGLDSAALALRDAIRLARSQNDHVCLQECVSLMYRLSMETEAAAWPGLEVPKVQKDALPPRRLKKAGAPMDELWSIKAAVDLGEPIPVVFRRVYVALGQHHASTPPPSAEKNENPLRTGPSGQLNTPAWHVAQAGLWSLLGSDSLADTHETMALASPDLENETRMAVIYARAERAALRGQFDEALASLLDLGTVQGLVLPEYHVWARTVWAILEREARLRQDVDAQAIIDGLRPPTTSAERLGPGGPLREHFDAAARAEPSTRGVVFAHGEVTDSLRQARKMLDANVPPHVALPRVLSALHLASGLGLWPLYRSGTVTLGEVLLAMESLGMAAKADAEVATVWDALVVSGDDEAIARGAYVRARAHAAAALGDEGESESFSTSAGRALQYAHTATVHADAVGLRAVKRGAAAVKAMLMELDGQQPDMSAWAAADKDLPRLSDKVRRAGEVVRLVGVRVAEGWS</sequence>
<evidence type="ECO:0000313" key="9">
    <source>
        <dbReference type="EMBL" id="WOO78980.1"/>
    </source>
</evidence>
<proteinExistence type="inferred from homology"/>
<dbReference type="PANTHER" id="PTHR12830">
    <property type="entry name" value="ANAPHASE-PROMOTING COMPLEX SUBUNIT 5"/>
    <property type="match status" value="1"/>
</dbReference>
<dbReference type="RefSeq" id="XP_062625012.1">
    <property type="nucleotide sequence ID" value="XM_062769028.1"/>
</dbReference>
<evidence type="ECO:0000259" key="8">
    <source>
        <dbReference type="Pfam" id="PF12862"/>
    </source>
</evidence>
<dbReference type="Proteomes" id="UP000827549">
    <property type="component" value="Chromosome 2"/>
</dbReference>
<evidence type="ECO:0000256" key="3">
    <source>
        <dbReference type="ARBA" id="ARBA00022618"/>
    </source>
</evidence>
<organism evidence="9 10">
    <name type="scientific">Vanrija pseudolonga</name>
    <dbReference type="NCBI Taxonomy" id="143232"/>
    <lineage>
        <taxon>Eukaryota</taxon>
        <taxon>Fungi</taxon>
        <taxon>Dikarya</taxon>
        <taxon>Basidiomycota</taxon>
        <taxon>Agaricomycotina</taxon>
        <taxon>Tremellomycetes</taxon>
        <taxon>Trichosporonales</taxon>
        <taxon>Trichosporonaceae</taxon>
        <taxon>Vanrija</taxon>
    </lineage>
</organism>
<keyword evidence="6" id="KW-0131">Cell cycle</keyword>
<dbReference type="AlphaFoldDB" id="A0AAF0Y2H3"/>
<feature type="domain" description="Anaphase-promoting complex subunit 5" evidence="8">
    <location>
        <begin position="238"/>
        <end position="323"/>
    </location>
</feature>
<dbReference type="GO" id="GO:0045842">
    <property type="term" value="P:positive regulation of mitotic metaphase/anaphase transition"/>
    <property type="evidence" value="ECO:0007669"/>
    <property type="project" value="TreeGrafter"/>
</dbReference>
<dbReference type="InterPro" id="IPR026000">
    <property type="entry name" value="Apc5_dom"/>
</dbReference>
<protein>
    <recommendedName>
        <fullName evidence="2">Anaphase-promoting complex subunit 5</fullName>
    </recommendedName>
</protein>
<name>A0AAF0Y2H3_9TREE</name>